<reference evidence="1 2" key="1">
    <citation type="submission" date="2024-05" db="EMBL/GenBank/DDBJ databases">
        <authorList>
            <person name="Wallberg A."/>
        </authorList>
    </citation>
    <scope>NUCLEOTIDE SEQUENCE [LARGE SCALE GENOMIC DNA]</scope>
</reference>
<keyword evidence="2" id="KW-1185">Reference proteome</keyword>
<dbReference type="AlphaFoldDB" id="A0AAV2RGZ1"/>
<proteinExistence type="predicted"/>
<sequence length="142" mass="15563">QMCGKLDKSKKQNWSFVRLLLAELSNGDSAFNLSLCKSGRVHWVVSDSNPRALLSIRLFASITALSTNIFCCAYRMNISSADILDDMCICVSQVLLAVIQQNSDPQYYPLAVLGSALDSLAHITALSWPGQDVVRNMAPILV</sequence>
<dbReference type="Proteomes" id="UP001497623">
    <property type="component" value="Unassembled WGS sequence"/>
</dbReference>
<dbReference type="EMBL" id="CAXKWB010023478">
    <property type="protein sequence ID" value="CAL4125310.1"/>
    <property type="molecule type" value="Genomic_DNA"/>
</dbReference>
<feature type="non-terminal residue" evidence="1">
    <location>
        <position position="1"/>
    </location>
</feature>
<comment type="caution">
    <text evidence="1">The sequence shown here is derived from an EMBL/GenBank/DDBJ whole genome shotgun (WGS) entry which is preliminary data.</text>
</comment>
<evidence type="ECO:0000313" key="1">
    <source>
        <dbReference type="EMBL" id="CAL4125310.1"/>
    </source>
</evidence>
<protein>
    <submittedName>
        <fullName evidence="1">Uncharacterized protein</fullName>
    </submittedName>
</protein>
<gene>
    <name evidence="1" type="ORF">MNOR_LOCUS25052</name>
</gene>
<name>A0AAV2RGZ1_MEGNR</name>
<feature type="non-terminal residue" evidence="1">
    <location>
        <position position="142"/>
    </location>
</feature>
<organism evidence="1 2">
    <name type="scientific">Meganyctiphanes norvegica</name>
    <name type="common">Northern krill</name>
    <name type="synonym">Thysanopoda norvegica</name>
    <dbReference type="NCBI Taxonomy" id="48144"/>
    <lineage>
        <taxon>Eukaryota</taxon>
        <taxon>Metazoa</taxon>
        <taxon>Ecdysozoa</taxon>
        <taxon>Arthropoda</taxon>
        <taxon>Crustacea</taxon>
        <taxon>Multicrustacea</taxon>
        <taxon>Malacostraca</taxon>
        <taxon>Eumalacostraca</taxon>
        <taxon>Eucarida</taxon>
        <taxon>Euphausiacea</taxon>
        <taxon>Euphausiidae</taxon>
        <taxon>Meganyctiphanes</taxon>
    </lineage>
</organism>
<evidence type="ECO:0000313" key="2">
    <source>
        <dbReference type="Proteomes" id="UP001497623"/>
    </source>
</evidence>
<accession>A0AAV2RGZ1</accession>